<gene>
    <name evidence="1" type="ORF">F53441_13375</name>
</gene>
<dbReference type="AlphaFoldDB" id="A0A8H4NRG7"/>
<reference evidence="1" key="1">
    <citation type="submission" date="2020-01" db="EMBL/GenBank/DDBJ databases">
        <title>Identification and distribution of gene clusters putatively required for synthesis of sphingolipid metabolism inhibitors in phylogenetically diverse species of the filamentous fungus Fusarium.</title>
        <authorList>
            <person name="Kim H.-S."/>
            <person name="Busman M."/>
            <person name="Brown D.W."/>
            <person name="Divon H."/>
            <person name="Uhlig S."/>
            <person name="Proctor R.H."/>
        </authorList>
    </citation>
    <scope>NUCLEOTIDE SEQUENCE</scope>
    <source>
        <strain evidence="1">NRRL 53441</strain>
    </source>
</reference>
<dbReference type="EMBL" id="JAADJG010000828">
    <property type="protein sequence ID" value="KAF4435947.1"/>
    <property type="molecule type" value="Genomic_DNA"/>
</dbReference>
<sequence length="339" mass="39027">MAPNPDYVYCTICGMALGSDAIVLAGPHWPRSNTTSESLSVIDEQVIRYTAEVDSFPGKILLLPSREQIYPQYAYQHESDIAPAKMYLGIHAACEEIANRVMKTSFNAKVRSISDLWLTLERRCASYLSQGRRQRRLPRDMNYVPPIPNNQSGQPLSLGFDRYYVPYHCLDQWGDEWEGWWDEEPINIPNLTTQLMLNLEQISDASSKPAESSIKASQKEIDDHVCTFFHEDQVTLECSYDLPQSIWKQIFFQIPFLWDLDIKAVHDKTGLHDADKWNWEKLTRQVTSSPHPLPSNAASYRDEDAWDYKDVGLDVPGGFTNRRRVWQILEDMYANDVQG</sequence>
<organism evidence="1 2">
    <name type="scientific">Fusarium austroafricanum</name>
    <dbReference type="NCBI Taxonomy" id="2364996"/>
    <lineage>
        <taxon>Eukaryota</taxon>
        <taxon>Fungi</taxon>
        <taxon>Dikarya</taxon>
        <taxon>Ascomycota</taxon>
        <taxon>Pezizomycotina</taxon>
        <taxon>Sordariomycetes</taxon>
        <taxon>Hypocreomycetidae</taxon>
        <taxon>Hypocreales</taxon>
        <taxon>Nectriaceae</taxon>
        <taxon>Fusarium</taxon>
        <taxon>Fusarium concolor species complex</taxon>
    </lineage>
</organism>
<evidence type="ECO:0000313" key="2">
    <source>
        <dbReference type="Proteomes" id="UP000605986"/>
    </source>
</evidence>
<proteinExistence type="predicted"/>
<name>A0A8H4NRG7_9HYPO</name>
<comment type="caution">
    <text evidence="1">The sequence shown here is derived from an EMBL/GenBank/DDBJ whole genome shotgun (WGS) entry which is preliminary data.</text>
</comment>
<keyword evidence="2" id="KW-1185">Reference proteome</keyword>
<accession>A0A8H4NRG7</accession>
<dbReference type="Proteomes" id="UP000605986">
    <property type="component" value="Unassembled WGS sequence"/>
</dbReference>
<protein>
    <submittedName>
        <fullName evidence="1">Uncharacterized protein</fullName>
    </submittedName>
</protein>
<dbReference type="OrthoDB" id="3932329at2759"/>
<evidence type="ECO:0000313" key="1">
    <source>
        <dbReference type="EMBL" id="KAF4435947.1"/>
    </source>
</evidence>